<protein>
    <recommendedName>
        <fullName evidence="3">DUF4143 domain-containing protein</fullName>
    </recommendedName>
</protein>
<sequence length="94" mass="10993">HFALSVFFNNVNDTTPLNIINVKERVIFQRDDGKGMEIDVVAESKCGRFVLVEVRKTKTKMGLKTVSDFQEKVAWSSFLYLFDFTGFFIIRWVY</sequence>
<gene>
    <name evidence="1" type="ORF">QUF54_02535</name>
</gene>
<evidence type="ECO:0000313" key="2">
    <source>
        <dbReference type="Proteomes" id="UP001171945"/>
    </source>
</evidence>
<keyword evidence="2" id="KW-1185">Reference proteome</keyword>
<comment type="caution">
    <text evidence="1">The sequence shown here is derived from an EMBL/GenBank/DDBJ whole genome shotgun (WGS) entry which is preliminary data.</text>
</comment>
<dbReference type="Proteomes" id="UP001171945">
    <property type="component" value="Unassembled WGS sequence"/>
</dbReference>
<accession>A0ABT7VRB6</accession>
<organism evidence="1 2">
    <name type="scientific">Candidatus Marithioploca araucensis</name>
    <dbReference type="NCBI Taxonomy" id="70273"/>
    <lineage>
        <taxon>Bacteria</taxon>
        <taxon>Pseudomonadati</taxon>
        <taxon>Pseudomonadota</taxon>
        <taxon>Gammaproteobacteria</taxon>
        <taxon>Thiotrichales</taxon>
        <taxon>Thiotrichaceae</taxon>
        <taxon>Candidatus Marithioploca</taxon>
    </lineage>
</organism>
<name>A0ABT7VRB6_9GAMM</name>
<evidence type="ECO:0000313" key="1">
    <source>
        <dbReference type="EMBL" id="MDM8562210.1"/>
    </source>
</evidence>
<dbReference type="EMBL" id="JAUCGM010000086">
    <property type="protein sequence ID" value="MDM8562210.1"/>
    <property type="molecule type" value="Genomic_DNA"/>
</dbReference>
<proteinExistence type="predicted"/>
<evidence type="ECO:0008006" key="3">
    <source>
        <dbReference type="Google" id="ProtNLM"/>
    </source>
</evidence>
<reference evidence="1" key="1">
    <citation type="submission" date="2023-06" db="EMBL/GenBank/DDBJ databases">
        <title>Uncultivated large filamentous bacteria from sulfidic sediments reveal new species and different genomic features in energy metabolism and defense.</title>
        <authorList>
            <person name="Fonseca A."/>
        </authorList>
    </citation>
    <scope>NUCLEOTIDE SEQUENCE</scope>
    <source>
        <strain evidence="1">HSG4</strain>
    </source>
</reference>
<feature type="non-terminal residue" evidence="1">
    <location>
        <position position="1"/>
    </location>
</feature>